<dbReference type="EMBL" id="FWDO01000008">
    <property type="protein sequence ID" value="SLM19983.1"/>
    <property type="molecule type" value="Genomic_DNA"/>
</dbReference>
<organism evidence="1">
    <name type="scientific">uncultured spirochete</name>
    <dbReference type="NCBI Taxonomy" id="156406"/>
    <lineage>
        <taxon>Bacteria</taxon>
        <taxon>Pseudomonadati</taxon>
        <taxon>Spirochaetota</taxon>
        <taxon>Spirochaetia</taxon>
        <taxon>Spirochaetales</taxon>
        <taxon>environmental samples</taxon>
    </lineage>
</organism>
<evidence type="ECO:0000313" key="1">
    <source>
        <dbReference type="EMBL" id="SLM19983.1"/>
    </source>
</evidence>
<evidence type="ECO:0008006" key="2">
    <source>
        <dbReference type="Google" id="ProtNLM"/>
    </source>
</evidence>
<sequence length="338" mass="36569">MKFFLQNNKTGSTKPIMKLGALGALSAVFFLAISCASVPREVALSGLFDHFEKAPQVLVKTENNFLRDMAASFNDSTIEALMSVASDQKDAVHKPIDRDRLDKTLMRADMAGIGISWDGNTSPAIEVVLAGNFPSLLTSLSFSFDNNWERIVGGYAAKNGKLYLRKPSGGQLHFATWAPEDPPAFSGAAGSMARSSGMLSSDADLTIYLDAKSALVTQMPILDGVTLPFDGIMLSATRDAASPAKGSPDARYSTVFQIQMKDEQAARTYKPIIKFMWVLISNKLSSYGVPLSSENSIEQRGSLFVSQPITMSAQQMIDAMLELSNLDGNTTDKIIANR</sequence>
<reference evidence="1" key="1">
    <citation type="submission" date="2017-02" db="EMBL/GenBank/DDBJ databases">
        <authorList>
            <person name="Regsiter A."/>
            <person name="William W."/>
        </authorList>
    </citation>
    <scope>NUCLEOTIDE SEQUENCE</scope>
    <source>
        <strain evidence="1">BdmA 4</strain>
    </source>
</reference>
<gene>
    <name evidence="1" type="ORF">SPIRO4BDMA_80090</name>
</gene>
<proteinExistence type="predicted"/>
<protein>
    <recommendedName>
        <fullName evidence="2">Lipoprotein</fullName>
    </recommendedName>
</protein>
<name>A0A3P3XV75_9SPIR</name>
<dbReference type="PROSITE" id="PS51257">
    <property type="entry name" value="PROKAR_LIPOPROTEIN"/>
    <property type="match status" value="1"/>
</dbReference>
<accession>A0A3P3XV75</accession>
<dbReference type="AlphaFoldDB" id="A0A3P3XV75"/>